<dbReference type="ProteomicsDB" id="359342"/>
<dbReference type="AlphaFoldDB" id="A0A0J9YUL6"/>
<reference evidence="1" key="3">
    <citation type="submission" date="2025-08" db="UniProtKB">
        <authorList>
            <consortium name="Ensembl"/>
        </authorList>
    </citation>
    <scope>IDENTIFICATION</scope>
    <source>
        <strain evidence="1">C57BL/6J</strain>
    </source>
</reference>
<organism evidence="1 3">
    <name type="scientific">Mus musculus</name>
    <name type="common">Mouse</name>
    <dbReference type="NCBI Taxonomy" id="10090"/>
    <lineage>
        <taxon>Eukaryota</taxon>
        <taxon>Metazoa</taxon>
        <taxon>Chordata</taxon>
        <taxon>Craniata</taxon>
        <taxon>Vertebrata</taxon>
        <taxon>Euteleostomi</taxon>
        <taxon>Mammalia</taxon>
        <taxon>Eutheria</taxon>
        <taxon>Euarchontoglires</taxon>
        <taxon>Glires</taxon>
        <taxon>Rodentia</taxon>
        <taxon>Myomorpha</taxon>
        <taxon>Muroidea</taxon>
        <taxon>Muridae</taxon>
        <taxon>Murinae</taxon>
        <taxon>Mus</taxon>
        <taxon>Mus</taxon>
    </lineage>
</organism>
<reference evidence="1 3" key="1">
    <citation type="journal article" date="2009" name="PLoS Biol.">
        <title>Lineage-specific biology revealed by a finished genome assembly of the mouse.</title>
        <authorList>
            <consortium name="Mouse Genome Sequencing Consortium"/>
            <person name="Church D.M."/>
            <person name="Goodstadt L."/>
            <person name="Hillier L.W."/>
            <person name="Zody M.C."/>
            <person name="Goldstein S."/>
            <person name="She X."/>
            <person name="Bult C.J."/>
            <person name="Agarwala R."/>
            <person name="Cherry J.L."/>
            <person name="DiCuccio M."/>
            <person name="Hlavina W."/>
            <person name="Kapustin Y."/>
            <person name="Meric P."/>
            <person name="Maglott D."/>
            <person name="Birtle Z."/>
            <person name="Marques A.C."/>
            <person name="Graves T."/>
            <person name="Zhou S."/>
            <person name="Teague B."/>
            <person name="Potamousis K."/>
            <person name="Churas C."/>
            <person name="Place M."/>
            <person name="Herschleb J."/>
            <person name="Runnheim R."/>
            <person name="Forrest D."/>
            <person name="Amos-Landgraf J."/>
            <person name="Schwartz D.C."/>
            <person name="Cheng Z."/>
            <person name="Lindblad-Toh K."/>
            <person name="Eichler E.E."/>
            <person name="Ponting C.P."/>
        </authorList>
    </citation>
    <scope>NUCLEOTIDE SEQUENCE [LARGE SCALE GENOMIC DNA]</scope>
    <source>
        <strain evidence="1 3">C57BL/6J</strain>
    </source>
</reference>
<evidence type="ECO:0000313" key="3">
    <source>
        <dbReference type="Proteomes" id="UP000000589"/>
    </source>
</evidence>
<gene>
    <name evidence="1 2" type="primary">Mfsd10</name>
</gene>
<feature type="non-terminal residue" evidence="1">
    <location>
        <position position="130"/>
    </location>
</feature>
<dbReference type="SMR" id="A0A0J9YUL6"/>
<evidence type="ECO:0000313" key="1">
    <source>
        <dbReference type="Ensembl" id="ENSMUSP00000144239.2"/>
    </source>
</evidence>
<keyword evidence="4" id="KW-1267">Proteomics identification</keyword>
<name>A0A0J9YUL6_MOUSE</name>
<dbReference type="ExpressionAtlas" id="A0A0J9YUL6">
    <property type="expression patterns" value="baseline and differential"/>
</dbReference>
<sequence length="130" mass="13873">ISYAVWATSRSFKAFLASRVIGGISKGNVNLSTAIVADLGSPPTRSQGMRHCPRKSGHLLSPWASTLLPTCSAPWPCFALRLSLTVRTRLLSTDSETYAVWVLSTSSTSSCSQAWSTHSASWHISASSSA</sequence>
<dbReference type="Ensembl" id="ENSMUST00000201147.2">
    <property type="protein sequence ID" value="ENSMUSP00000144239.2"/>
    <property type="gene ID" value="ENSMUSG00000001082.13"/>
</dbReference>
<dbReference type="AGR" id="MGI:1915544"/>
<evidence type="ECO:0000313" key="2">
    <source>
        <dbReference type="MGI" id="MGI:1915544"/>
    </source>
</evidence>
<dbReference type="MGI" id="MGI:1915544">
    <property type="gene designation" value="Mfsd10"/>
</dbReference>
<proteinExistence type="evidence at protein level"/>
<reference evidence="1" key="4">
    <citation type="submission" date="2025-09" db="UniProtKB">
        <authorList>
            <consortium name="Ensembl"/>
        </authorList>
    </citation>
    <scope>IDENTIFICATION</scope>
    <source>
        <strain evidence="1">C57BL/6J</strain>
    </source>
</reference>
<keyword evidence="3" id="KW-1185">Reference proteome</keyword>
<dbReference type="VEuPathDB" id="HostDB:ENSMUSG00000001082"/>
<reference evidence="1 3" key="2">
    <citation type="journal article" date="2011" name="PLoS Biol.">
        <title>Modernizing reference genome assemblies.</title>
        <authorList>
            <person name="Church D.M."/>
            <person name="Schneider V.A."/>
            <person name="Graves T."/>
            <person name="Auger K."/>
            <person name="Cunningham F."/>
            <person name="Bouk N."/>
            <person name="Chen H.C."/>
            <person name="Agarwala R."/>
            <person name="McLaren W.M."/>
            <person name="Ritchie G.R."/>
            <person name="Albracht D."/>
            <person name="Kremitzki M."/>
            <person name="Rock S."/>
            <person name="Kotkiewicz H."/>
            <person name="Kremitzki C."/>
            <person name="Wollam A."/>
            <person name="Trani L."/>
            <person name="Fulton L."/>
            <person name="Fulton R."/>
            <person name="Matthews L."/>
            <person name="Whitehead S."/>
            <person name="Chow W."/>
            <person name="Torrance J."/>
            <person name="Dunn M."/>
            <person name="Harden G."/>
            <person name="Threadgold G."/>
            <person name="Wood J."/>
            <person name="Collins J."/>
            <person name="Heath P."/>
            <person name="Griffiths G."/>
            <person name="Pelan S."/>
            <person name="Grafham D."/>
            <person name="Eichler E.E."/>
            <person name="Weinstock G."/>
            <person name="Mardis E.R."/>
            <person name="Wilson R.K."/>
            <person name="Howe K."/>
            <person name="Flicek P."/>
            <person name="Hubbard T."/>
        </authorList>
    </citation>
    <scope>NUCLEOTIDE SEQUENCE [LARGE SCALE GENOMIC DNA]</scope>
    <source>
        <strain evidence="1 3">C57BL/6J</strain>
    </source>
</reference>
<dbReference type="Bgee" id="ENSMUSG00000001082">
    <property type="expression patterns" value="Expressed in epiblast cell in embryo and 226 other cell types or tissues"/>
</dbReference>
<protein>
    <submittedName>
        <fullName evidence="1">Major facilitator superfamily domain containing 10</fullName>
    </submittedName>
</protein>
<feature type="non-terminal residue" evidence="1">
    <location>
        <position position="1"/>
    </location>
</feature>
<dbReference type="GeneTree" id="ENSGT00940000164295"/>
<dbReference type="Proteomes" id="UP000000589">
    <property type="component" value="Chromosome 5"/>
</dbReference>
<evidence type="ECO:0007829" key="4">
    <source>
        <dbReference type="ProteomicsDB" id="A0A0J9YUL6"/>
    </source>
</evidence>
<dbReference type="Antibodypedia" id="8956">
    <property type="antibodies" value="74 antibodies from 20 providers"/>
</dbReference>
<accession>A0A0J9YUL6</accession>